<name>A0A0C2M5S8_THEKT</name>
<sequence length="108" mass="12589">MSYGIISLLIYYSTFKIEPTKNIPNIKPVKSLFGPYITLTILFQSAIHIYTVLYLSTNMGVQFPIPDPMEQISPLLTKFKPSYFSSILLYYEFFTMLAIYVINYCVRF</sequence>
<evidence type="ECO:0000313" key="3">
    <source>
        <dbReference type="Proteomes" id="UP000031668"/>
    </source>
</evidence>
<keyword evidence="3" id="KW-1185">Reference proteome</keyword>
<feature type="transmembrane region" description="Helical" evidence="1">
    <location>
        <begin position="36"/>
        <end position="56"/>
    </location>
</feature>
<evidence type="ECO:0000313" key="2">
    <source>
        <dbReference type="EMBL" id="KII62430.1"/>
    </source>
</evidence>
<keyword evidence="1" id="KW-1133">Transmembrane helix</keyword>
<dbReference type="OrthoDB" id="48943at2759"/>
<evidence type="ECO:0000256" key="1">
    <source>
        <dbReference type="SAM" id="Phobius"/>
    </source>
</evidence>
<protein>
    <submittedName>
        <fullName evidence="2">Manganese-transporting ATPase 4</fullName>
    </submittedName>
</protein>
<comment type="caution">
    <text evidence="2">The sequence shown here is derived from an EMBL/GenBank/DDBJ whole genome shotgun (WGS) entry which is preliminary data.</text>
</comment>
<keyword evidence="1" id="KW-0472">Membrane</keyword>
<feature type="transmembrane region" description="Helical" evidence="1">
    <location>
        <begin position="83"/>
        <end position="106"/>
    </location>
</feature>
<dbReference type="EMBL" id="JWZT01004982">
    <property type="protein sequence ID" value="KII62430.1"/>
    <property type="molecule type" value="Genomic_DNA"/>
</dbReference>
<accession>A0A0C2M5S8</accession>
<dbReference type="Proteomes" id="UP000031668">
    <property type="component" value="Unassembled WGS sequence"/>
</dbReference>
<gene>
    <name evidence="2" type="ORF">RF11_16240</name>
</gene>
<organism evidence="2 3">
    <name type="scientific">Thelohanellus kitauei</name>
    <name type="common">Myxosporean</name>
    <dbReference type="NCBI Taxonomy" id="669202"/>
    <lineage>
        <taxon>Eukaryota</taxon>
        <taxon>Metazoa</taxon>
        <taxon>Cnidaria</taxon>
        <taxon>Myxozoa</taxon>
        <taxon>Myxosporea</taxon>
        <taxon>Bivalvulida</taxon>
        <taxon>Platysporina</taxon>
        <taxon>Myxobolidae</taxon>
        <taxon>Thelohanellus</taxon>
    </lineage>
</organism>
<dbReference type="AlphaFoldDB" id="A0A0C2M5S8"/>
<keyword evidence="1" id="KW-0812">Transmembrane</keyword>
<proteinExistence type="predicted"/>
<reference evidence="2 3" key="1">
    <citation type="journal article" date="2014" name="Genome Biol. Evol.">
        <title>The genome of the myxosporean Thelohanellus kitauei shows adaptations to nutrient acquisition within its fish host.</title>
        <authorList>
            <person name="Yang Y."/>
            <person name="Xiong J."/>
            <person name="Zhou Z."/>
            <person name="Huo F."/>
            <person name="Miao W."/>
            <person name="Ran C."/>
            <person name="Liu Y."/>
            <person name="Zhang J."/>
            <person name="Feng J."/>
            <person name="Wang M."/>
            <person name="Wang M."/>
            <person name="Wang L."/>
            <person name="Yao B."/>
        </authorList>
    </citation>
    <scope>NUCLEOTIDE SEQUENCE [LARGE SCALE GENOMIC DNA]</scope>
    <source>
        <strain evidence="2">Wuqing</strain>
    </source>
</reference>